<accession>A0A1X7SVG8</accession>
<dbReference type="AlphaFoldDB" id="A0A1X7SVG8"/>
<proteinExistence type="predicted"/>
<organism evidence="1">
    <name type="scientific">Amphimedon queenslandica</name>
    <name type="common">Sponge</name>
    <dbReference type="NCBI Taxonomy" id="400682"/>
    <lineage>
        <taxon>Eukaryota</taxon>
        <taxon>Metazoa</taxon>
        <taxon>Porifera</taxon>
        <taxon>Demospongiae</taxon>
        <taxon>Heteroscleromorpha</taxon>
        <taxon>Haplosclerida</taxon>
        <taxon>Niphatidae</taxon>
        <taxon>Amphimedon</taxon>
    </lineage>
</organism>
<sequence>NETLDLIGIHGCAQASFVANRDKLQVFSTEQHSSFAVEVQRVMEQVGVLNLCGDAVYAPVAPCTSDIN</sequence>
<protein>
    <submittedName>
        <fullName evidence="1">Uncharacterized protein</fullName>
    </submittedName>
</protein>
<reference evidence="1" key="1">
    <citation type="submission" date="2017-05" db="UniProtKB">
        <authorList>
            <consortium name="EnsemblMetazoa"/>
        </authorList>
    </citation>
    <scope>IDENTIFICATION</scope>
</reference>
<evidence type="ECO:0000313" key="1">
    <source>
        <dbReference type="EnsemblMetazoa" id="Aqu2.1.06065_001"/>
    </source>
</evidence>
<dbReference type="InParanoid" id="A0A1X7SVG8"/>
<dbReference type="EnsemblMetazoa" id="Aqu2.1.06065_001">
    <property type="protein sequence ID" value="Aqu2.1.06065_001"/>
    <property type="gene ID" value="Aqu2.1.06065"/>
</dbReference>
<name>A0A1X7SVG8_AMPQE</name>
<dbReference type="OrthoDB" id="416437at2759"/>